<dbReference type="PROSITE" id="PS00409">
    <property type="entry name" value="PROKAR_NTER_METHYL"/>
    <property type="match status" value="1"/>
</dbReference>
<evidence type="ECO:0000256" key="1">
    <source>
        <dbReference type="SAM" id="Phobius"/>
    </source>
</evidence>
<dbReference type="SUPFAM" id="SSF54523">
    <property type="entry name" value="Pili subunits"/>
    <property type="match status" value="1"/>
</dbReference>
<dbReference type="NCBIfam" id="TIGR02532">
    <property type="entry name" value="IV_pilin_GFxxxE"/>
    <property type="match status" value="1"/>
</dbReference>
<dbReference type="InterPro" id="IPR045584">
    <property type="entry name" value="Pilin-like"/>
</dbReference>
<sequence length="319" mass="35303">MEHITRNKKINSLLHNPCSMLHESGFTLLEIIIVVFVLTVLGAITIPNMALFQKTPQLNNTFEEVANTLRIAQNKTLSSEGNSRYGVYFKTTVTPHQYILFKGDTYASRDSSYDQTYPIPGITEFYGITTQDDEVVFNKLTGSTENSGSISLRLIEDTSQMKTIYIDNAGVIGATAPQTPSDTRIKDARHINFTYNRTIVTNTEDIILTFNGSTIETIPMNQYLATGQFDWTGTVNAGGFNQTVRIHTNVLNSPETQFSVFRDMRFNDKSFVVEISGDNTGALAEYSANGLTVNGLTSIDDCSTGATGLSIYVSNCLWQ</sequence>
<name>A0A1G2ICH2_9BACT</name>
<dbReference type="STRING" id="1802214.A2908_03255"/>
<evidence type="ECO:0000313" key="3">
    <source>
        <dbReference type="Proteomes" id="UP000176774"/>
    </source>
</evidence>
<gene>
    <name evidence="2" type="ORF">A2908_03255</name>
</gene>
<keyword evidence="1" id="KW-1133">Transmembrane helix</keyword>
<accession>A0A1G2ICH2</accession>
<evidence type="ECO:0008006" key="4">
    <source>
        <dbReference type="Google" id="ProtNLM"/>
    </source>
</evidence>
<proteinExistence type="predicted"/>
<keyword evidence="1" id="KW-0472">Membrane</keyword>
<protein>
    <recommendedName>
        <fullName evidence="4">General secretion pathway GspH domain-containing protein</fullName>
    </recommendedName>
</protein>
<reference evidence="2 3" key="1">
    <citation type="journal article" date="2016" name="Nat. Commun.">
        <title>Thousands of microbial genomes shed light on interconnected biogeochemical processes in an aquifer system.</title>
        <authorList>
            <person name="Anantharaman K."/>
            <person name="Brown C.T."/>
            <person name="Hug L.A."/>
            <person name="Sharon I."/>
            <person name="Castelle C.J."/>
            <person name="Probst A.J."/>
            <person name="Thomas B.C."/>
            <person name="Singh A."/>
            <person name="Wilkins M.J."/>
            <person name="Karaoz U."/>
            <person name="Brodie E.L."/>
            <person name="Williams K.H."/>
            <person name="Hubbard S.S."/>
            <person name="Banfield J.F."/>
        </authorList>
    </citation>
    <scope>NUCLEOTIDE SEQUENCE [LARGE SCALE GENOMIC DNA]</scope>
</reference>
<feature type="transmembrane region" description="Helical" evidence="1">
    <location>
        <begin position="26"/>
        <end position="46"/>
    </location>
</feature>
<dbReference type="EMBL" id="MHPA01000027">
    <property type="protein sequence ID" value="OGZ72426.1"/>
    <property type="molecule type" value="Genomic_DNA"/>
</dbReference>
<keyword evidence="1" id="KW-0812">Transmembrane</keyword>
<dbReference type="AlphaFoldDB" id="A0A1G2ICH2"/>
<comment type="caution">
    <text evidence="2">The sequence shown here is derived from an EMBL/GenBank/DDBJ whole genome shotgun (WGS) entry which is preliminary data.</text>
</comment>
<organism evidence="2 3">
    <name type="scientific">Candidatus Staskawiczbacteria bacterium RIFCSPLOWO2_01_FULL_38_12b</name>
    <dbReference type="NCBI Taxonomy" id="1802214"/>
    <lineage>
        <taxon>Bacteria</taxon>
        <taxon>Candidatus Staskawicziibacteriota</taxon>
    </lineage>
</organism>
<dbReference type="InterPro" id="IPR012902">
    <property type="entry name" value="N_methyl_site"/>
</dbReference>
<evidence type="ECO:0000313" key="2">
    <source>
        <dbReference type="EMBL" id="OGZ72426.1"/>
    </source>
</evidence>
<dbReference type="Proteomes" id="UP000176774">
    <property type="component" value="Unassembled WGS sequence"/>
</dbReference>